<reference evidence="3" key="1">
    <citation type="submission" date="2011-12" db="EMBL/GenBank/DDBJ databases">
        <title>The complete genome of chromosome of Sulfobacillus acidophilus DSM 10332.</title>
        <authorList>
            <person name="Lucas S."/>
            <person name="Han J."/>
            <person name="Lapidus A."/>
            <person name="Bruce D."/>
            <person name="Goodwin L."/>
            <person name="Pitluck S."/>
            <person name="Peters L."/>
            <person name="Kyrpides N."/>
            <person name="Mavromatis K."/>
            <person name="Ivanova N."/>
            <person name="Mikhailova N."/>
            <person name="Chertkov O."/>
            <person name="Saunders E."/>
            <person name="Detter J.C."/>
            <person name="Tapia R."/>
            <person name="Han C."/>
            <person name="Land M."/>
            <person name="Hauser L."/>
            <person name="Markowitz V."/>
            <person name="Cheng J.-F."/>
            <person name="Hugenholtz P."/>
            <person name="Woyke T."/>
            <person name="Wu D."/>
            <person name="Pukall R."/>
            <person name="Gehrich-Schroeter G."/>
            <person name="Schneider S."/>
            <person name="Klenk H.-P."/>
            <person name="Eisen J.A."/>
        </authorList>
    </citation>
    <scope>NUCLEOTIDE SEQUENCE [LARGE SCALE GENOMIC DNA]</scope>
    <source>
        <strain evidence="3">ATCC 700253 / DSM 10332 / NAL</strain>
    </source>
</reference>
<protein>
    <submittedName>
        <fullName evidence="2">Uncharacterized protein</fullName>
    </submittedName>
</protein>
<dbReference type="AlphaFoldDB" id="G8TZ96"/>
<dbReference type="HOGENOM" id="CLU_2345589_0_0_9"/>
<dbReference type="Proteomes" id="UP000005439">
    <property type="component" value="Chromosome"/>
</dbReference>
<dbReference type="EMBL" id="CP003179">
    <property type="protein sequence ID" value="AEW04065.1"/>
    <property type="molecule type" value="Genomic_DNA"/>
</dbReference>
<keyword evidence="1" id="KW-1133">Transmembrane helix</keyword>
<keyword evidence="3" id="KW-1185">Reference proteome</keyword>
<evidence type="ECO:0000313" key="2">
    <source>
        <dbReference type="EMBL" id="AEW04065.1"/>
    </source>
</evidence>
<dbReference type="KEGG" id="sap:Sulac_0524"/>
<gene>
    <name evidence="2" type="ordered locus">Sulac_0524</name>
</gene>
<proteinExistence type="predicted"/>
<reference evidence="2 3" key="2">
    <citation type="journal article" date="2012" name="Stand. Genomic Sci.">
        <title>Complete genome sequence of the moderately thermophilic mineral-sulfide-oxidizing firmicute Sulfobacillus acidophilus type strain (NAL(T)).</title>
        <authorList>
            <person name="Anderson I."/>
            <person name="Chertkov O."/>
            <person name="Chen A."/>
            <person name="Saunders E."/>
            <person name="Lapidus A."/>
            <person name="Nolan M."/>
            <person name="Lucas S."/>
            <person name="Hammon N."/>
            <person name="Deshpande S."/>
            <person name="Cheng J.F."/>
            <person name="Han C."/>
            <person name="Tapia R."/>
            <person name="Goodwin L.A."/>
            <person name="Pitluck S."/>
            <person name="Liolios K."/>
            <person name="Pagani I."/>
            <person name="Ivanova N."/>
            <person name="Mikhailova N."/>
            <person name="Pati A."/>
            <person name="Palaniappan K."/>
            <person name="Land M."/>
            <person name="Pan C."/>
            <person name="Rohde M."/>
            <person name="Pukall R."/>
            <person name="Goker M."/>
            <person name="Detter J.C."/>
            <person name="Woyke T."/>
            <person name="Bristow J."/>
            <person name="Eisen J.A."/>
            <person name="Markowitz V."/>
            <person name="Hugenholtz P."/>
            <person name="Kyrpides N.C."/>
            <person name="Klenk H.P."/>
            <person name="Mavromatis K."/>
        </authorList>
    </citation>
    <scope>NUCLEOTIDE SEQUENCE [LARGE SCALE GENOMIC DNA]</scope>
    <source>
        <strain evidence="3">ATCC 700253 / DSM 10332 / NAL</strain>
    </source>
</reference>
<evidence type="ECO:0000313" key="3">
    <source>
        <dbReference type="Proteomes" id="UP000005439"/>
    </source>
</evidence>
<feature type="transmembrane region" description="Helical" evidence="1">
    <location>
        <begin position="15"/>
        <end position="38"/>
    </location>
</feature>
<dbReference type="PATRIC" id="fig|679936.5.peg.549"/>
<organism evidence="2 3">
    <name type="scientific">Sulfobacillus acidophilus (strain ATCC 700253 / DSM 10332 / NAL)</name>
    <dbReference type="NCBI Taxonomy" id="679936"/>
    <lineage>
        <taxon>Bacteria</taxon>
        <taxon>Bacillati</taxon>
        <taxon>Bacillota</taxon>
        <taxon>Clostridia</taxon>
        <taxon>Eubacteriales</taxon>
        <taxon>Clostridiales Family XVII. Incertae Sedis</taxon>
        <taxon>Sulfobacillus</taxon>
    </lineage>
</organism>
<keyword evidence="1" id="KW-0812">Transmembrane</keyword>
<dbReference type="STRING" id="679936.Sulac_0524"/>
<evidence type="ECO:0000256" key="1">
    <source>
        <dbReference type="SAM" id="Phobius"/>
    </source>
</evidence>
<name>G8TZ96_SULAD</name>
<keyword evidence="1" id="KW-0472">Membrane</keyword>
<sequence length="97" mass="10823">MQVMVPAEYRQNVRWFLNLDAGSFALLVGGAAVGFSVLKGHAPLAERIPESLAVLGLTIALAVVRWPIDHGDRATTWLRRGWEYYWRAKRGSAWGAE</sequence>
<accession>G8TZ96</accession>